<dbReference type="Proteomes" id="UP000033546">
    <property type="component" value="Unassembled WGS sequence"/>
</dbReference>
<accession>A0A0F3NCY4</accession>
<proteinExistence type="predicted"/>
<dbReference type="EMBL" id="LANU01000002">
    <property type="protein sequence ID" value="KJV65596.1"/>
    <property type="molecule type" value="Genomic_DNA"/>
</dbReference>
<gene>
    <name evidence="1" type="ORF">EMUCRT_0541</name>
</gene>
<comment type="caution">
    <text evidence="1">The sequence shown here is derived from an EMBL/GenBank/DDBJ whole genome shotgun (WGS) entry which is preliminary data.</text>
</comment>
<name>A0A0F3NCY4_9RICK</name>
<evidence type="ECO:0000313" key="2">
    <source>
        <dbReference type="Proteomes" id="UP000033546"/>
    </source>
</evidence>
<reference evidence="1 2" key="1">
    <citation type="submission" date="2015-02" db="EMBL/GenBank/DDBJ databases">
        <title>Genome Sequencing of Rickettsiales.</title>
        <authorList>
            <person name="Daugherty S.C."/>
            <person name="Su Q."/>
            <person name="Abolude K."/>
            <person name="Beier-Sexton M."/>
            <person name="Carlyon J.A."/>
            <person name="Carter R."/>
            <person name="Day N.P."/>
            <person name="Dumler S.J."/>
            <person name="Dyachenko V."/>
            <person name="Godinez A."/>
            <person name="Kurtti T.J."/>
            <person name="Lichay M."/>
            <person name="Mullins K.E."/>
            <person name="Ott S."/>
            <person name="Pappas-Brown V."/>
            <person name="Paris D.H."/>
            <person name="Patel P."/>
            <person name="Richards A.L."/>
            <person name="Sadzewicz L."/>
            <person name="Sears K."/>
            <person name="Seidman D."/>
            <person name="Sengamalay N."/>
            <person name="Stenos J."/>
            <person name="Tallon L.J."/>
            <person name="Vincent G."/>
            <person name="Fraser C.M."/>
            <person name="Munderloh U."/>
            <person name="Dunning-Hotopp J.C."/>
        </authorList>
    </citation>
    <scope>NUCLEOTIDE SEQUENCE [LARGE SCALE GENOMIC DNA]</scope>
    <source>
        <strain evidence="1 2">EmCRT</strain>
    </source>
</reference>
<protein>
    <submittedName>
        <fullName evidence="1">Uncharacterized protein</fullName>
    </submittedName>
</protein>
<sequence length="43" mass="5045">MNHCLYCDAVTSLWIKILTILRTSLRFRCNQATEKCFDGIHKT</sequence>
<evidence type="ECO:0000313" key="1">
    <source>
        <dbReference type="EMBL" id="KJV65596.1"/>
    </source>
</evidence>
<dbReference type="AlphaFoldDB" id="A0A0F3NCY4"/>
<dbReference type="PATRIC" id="fig|1359167.3.peg.527"/>
<organism evidence="1 2">
    <name type="scientific">Ehrlichia cf. muris str. EmCRT</name>
    <dbReference type="NCBI Taxonomy" id="1359167"/>
    <lineage>
        <taxon>Bacteria</taxon>
        <taxon>Pseudomonadati</taxon>
        <taxon>Pseudomonadota</taxon>
        <taxon>Alphaproteobacteria</taxon>
        <taxon>Rickettsiales</taxon>
        <taxon>Anaplasmataceae</taxon>
        <taxon>Ehrlichia</taxon>
    </lineage>
</organism>